<evidence type="ECO:0000313" key="2">
    <source>
        <dbReference type="EMBL" id="BDS11270.1"/>
    </source>
</evidence>
<evidence type="ECO:0000313" key="3">
    <source>
        <dbReference type="Proteomes" id="UP001060919"/>
    </source>
</evidence>
<protein>
    <submittedName>
        <fullName evidence="2">Tail fiber domain-containing protein</fullName>
    </submittedName>
</protein>
<dbReference type="RefSeq" id="WP_264792469.1">
    <property type="nucleotide sequence ID" value="NZ_AP026867.1"/>
</dbReference>
<organism evidence="2 3">
    <name type="scientific">Aureispira anguillae</name>
    <dbReference type="NCBI Taxonomy" id="2864201"/>
    <lineage>
        <taxon>Bacteria</taxon>
        <taxon>Pseudomonadati</taxon>
        <taxon>Bacteroidota</taxon>
        <taxon>Saprospiria</taxon>
        <taxon>Saprospirales</taxon>
        <taxon>Saprospiraceae</taxon>
        <taxon>Aureispira</taxon>
    </lineage>
</organism>
<proteinExistence type="predicted"/>
<feature type="domain" description="Peptidase S74" evidence="1">
    <location>
        <begin position="394"/>
        <end position="453"/>
    </location>
</feature>
<reference evidence="2" key="1">
    <citation type="submission" date="2022-09" db="EMBL/GenBank/DDBJ databases">
        <title>Aureispira anguillicida sp. nov., isolated from Leptocephalus of Japanese eel Anguilla japonica.</title>
        <authorList>
            <person name="Yuasa K."/>
            <person name="Mekata T."/>
            <person name="Ikunari K."/>
        </authorList>
    </citation>
    <scope>NUCLEOTIDE SEQUENCE</scope>
    <source>
        <strain evidence="2">EL160426</strain>
    </source>
</reference>
<name>A0A915YDT8_9BACT</name>
<keyword evidence="3" id="KW-1185">Reference proteome</keyword>
<dbReference type="AlphaFoldDB" id="A0A915YDT8"/>
<dbReference type="EMBL" id="AP026867">
    <property type="protein sequence ID" value="BDS11270.1"/>
    <property type="molecule type" value="Genomic_DNA"/>
</dbReference>
<gene>
    <name evidence="2" type="ORF">AsAng_0019820</name>
</gene>
<dbReference type="Proteomes" id="UP001060919">
    <property type="component" value="Chromosome"/>
</dbReference>
<sequence length="525" mass="56422">MICPDKKPTIISSKFTQKHLFIGLNFLFFSTLSYSQNVGIGTASPTEKLHVVGNARITALSNPGTIGDRMVTVDANGVLGTQALPATVTAGNGLISTITAPPFTLELDVVAENGLTTNPDNIRLGGSLLEDTRITHDIYNLIHELNSSGDFHIATGGSNRFSVLDNGRTTVGSTANAGRFNVTGDSYFSDDLFLRDGAVDNGDILVRIYDSSDDGIIDIYENNAYNIRLHGNGPSIFNEQGINTNDFRIETSGQANMFFIDAGTNRIGIRTNTPASMLEMSNGGVAVGANAMADYENAGADGVALSGHNQGATNPYNAVEGISNYGGTAFITAGVFGLAINASQTHRAIGVRGAANGRDGVGVRGSRQNTGGTVGWGGIFYNDLGYTGFFGAASDEKAKKNIQPIQKALTIVHQLNPVTYYFDLETYPNMGLNTEMEYGFIAQEVQAILPEIVRKKNLSTDACQKINNQQATKENHESFVVMDYTRIIPILTKAIKEQQSIIDNQNQRILKLEAITKQIQHSQTK</sequence>
<evidence type="ECO:0000259" key="1">
    <source>
        <dbReference type="Pfam" id="PF13884"/>
    </source>
</evidence>
<dbReference type="InterPro" id="IPR030392">
    <property type="entry name" value="S74_ICA"/>
</dbReference>
<accession>A0A915YDT8</accession>
<dbReference type="KEGG" id="aup:AsAng_0019820"/>
<dbReference type="Pfam" id="PF13884">
    <property type="entry name" value="Peptidase_S74"/>
    <property type="match status" value="1"/>
</dbReference>